<feature type="compositionally biased region" description="Polar residues" evidence="1">
    <location>
        <begin position="28"/>
        <end position="37"/>
    </location>
</feature>
<evidence type="ECO:0000256" key="1">
    <source>
        <dbReference type="SAM" id="MobiDB-lite"/>
    </source>
</evidence>
<evidence type="ECO:0000313" key="2">
    <source>
        <dbReference type="EMBL" id="MDM4019313.1"/>
    </source>
</evidence>
<comment type="caution">
    <text evidence="2">The sequence shown here is derived from an EMBL/GenBank/DDBJ whole genome shotgun (WGS) entry which is preliminary data.</text>
</comment>
<accession>A0ABT7PSI8</accession>
<feature type="region of interest" description="Disordered" evidence="1">
    <location>
        <begin position="25"/>
        <end position="44"/>
    </location>
</feature>
<sequence length="174" mass="19566">MTHRIPTHAVARQDADKDCMRQDAEFRSPSTQSFGNRDSNDGQYDGTRIIGVEQQMHPYDEAVDFIIAKNDTMNANDWLKSMGKSYGVIHELTNQESHEICNLAIELGALEVQVVGDISLDDKTQNSIDMLLIKLPNDPSKRIALFELEARVAEEVGFMPSVDEGQNSILLRWS</sequence>
<dbReference type="RefSeq" id="WP_289167414.1">
    <property type="nucleotide sequence ID" value="NZ_JASZZN010000036.1"/>
</dbReference>
<protein>
    <submittedName>
        <fullName evidence="2">Uncharacterized protein</fullName>
    </submittedName>
</protein>
<reference evidence="2 3" key="1">
    <citation type="submission" date="2023-06" db="EMBL/GenBank/DDBJ databases">
        <title>Roseiconus lacunae JC819 isolated from Gulf of Mannar region, Tamil Nadu.</title>
        <authorList>
            <person name="Pk S."/>
            <person name="Ch S."/>
            <person name="Ch V.R."/>
        </authorList>
    </citation>
    <scope>NUCLEOTIDE SEQUENCE [LARGE SCALE GENOMIC DNA]</scope>
    <source>
        <strain evidence="2 3">JC819</strain>
    </source>
</reference>
<dbReference type="EMBL" id="JASZZN010000036">
    <property type="protein sequence ID" value="MDM4019313.1"/>
    <property type="molecule type" value="Genomic_DNA"/>
</dbReference>
<evidence type="ECO:0000313" key="3">
    <source>
        <dbReference type="Proteomes" id="UP001239462"/>
    </source>
</evidence>
<organism evidence="2 3">
    <name type="scientific">Roseiconus lacunae</name>
    <dbReference type="NCBI Taxonomy" id="2605694"/>
    <lineage>
        <taxon>Bacteria</taxon>
        <taxon>Pseudomonadati</taxon>
        <taxon>Planctomycetota</taxon>
        <taxon>Planctomycetia</taxon>
        <taxon>Pirellulales</taxon>
        <taxon>Pirellulaceae</taxon>
        <taxon>Roseiconus</taxon>
    </lineage>
</organism>
<keyword evidence="3" id="KW-1185">Reference proteome</keyword>
<gene>
    <name evidence="2" type="ORF">QTN89_27915</name>
</gene>
<proteinExistence type="predicted"/>
<dbReference type="Proteomes" id="UP001239462">
    <property type="component" value="Unassembled WGS sequence"/>
</dbReference>
<name>A0ABT7PSI8_9BACT</name>